<organism evidence="1 2">
    <name type="scientific">Alkalispirillum mobile</name>
    <dbReference type="NCBI Taxonomy" id="85925"/>
    <lineage>
        <taxon>Bacteria</taxon>
        <taxon>Pseudomonadati</taxon>
        <taxon>Pseudomonadota</taxon>
        <taxon>Gammaproteobacteria</taxon>
        <taxon>Chromatiales</taxon>
        <taxon>Ectothiorhodospiraceae</taxon>
        <taxon>Alkalispirillum</taxon>
    </lineage>
</organism>
<name>A0A498C5U5_9GAMM</name>
<reference evidence="1 2" key="1">
    <citation type="submission" date="2018-10" db="EMBL/GenBank/DDBJ databases">
        <title>Genomic Encyclopedia of Type Strains, Phase IV (KMG-IV): sequencing the most valuable type-strain genomes for metagenomic binning, comparative biology and taxonomic classification.</title>
        <authorList>
            <person name="Goeker M."/>
        </authorList>
    </citation>
    <scope>NUCLEOTIDE SEQUENCE [LARGE SCALE GENOMIC DNA]</scope>
    <source>
        <strain evidence="1 2">DSM 12769</strain>
    </source>
</reference>
<evidence type="ECO:0000313" key="1">
    <source>
        <dbReference type="EMBL" id="RLK51614.1"/>
    </source>
</evidence>
<dbReference type="NCBIfam" id="TIGR03016">
    <property type="entry name" value="pepcterm_hypo_1"/>
    <property type="match status" value="1"/>
</dbReference>
<keyword evidence="2" id="KW-1185">Reference proteome</keyword>
<dbReference type="OrthoDB" id="5567701at2"/>
<dbReference type="InterPro" id="IPR017467">
    <property type="entry name" value="CHP03016_PEP-CTERM"/>
</dbReference>
<comment type="caution">
    <text evidence="1">The sequence shown here is derived from an EMBL/GenBank/DDBJ whole genome shotgun (WGS) entry which is preliminary data.</text>
</comment>
<protein>
    <submittedName>
        <fullName evidence="1">Uncharacterized protein (PEP-CTERM system associated)</fullName>
    </submittedName>
</protein>
<dbReference type="SUPFAM" id="SSF56935">
    <property type="entry name" value="Porins"/>
    <property type="match status" value="1"/>
</dbReference>
<dbReference type="RefSeq" id="WP_121442012.1">
    <property type="nucleotide sequence ID" value="NZ_RCDA01000001.1"/>
</dbReference>
<sequence length="516" mass="58115">MVNRVRTGTPHRRVKTTGWQHIALGVALTSVSVPVAADNLNWTLTPRVTLGAEITDNARLAPRGDESSDLIGQVTPGFTLRGEGARTTVNVNYSWNNRFYLDDSREDRSTHRLFARGTTELVPETFFVDANASRTQGAASLLGPVGVGDTTPRDNLQETTRYGISPYLRTRYGRFAQQEIRYGYDEVRYHRSGRGGSHVHSASYRLDSGPAFNRPFWQLAGDYEDERFDDGGSGQFGSVSATAGYRFSRFFQAFVVGGQEFNDYLSARDDVDDTFWEVGATWTPTRATSIEGRYGERFFGKTRSLAATHASRRASYRLSYSESITSTRGRAGPRLQEMANMAGFDSVDELLADEGFQQAIDLFGFDAVMGLFGLEDEALIENYFFVQSWRGAWQYQTGRSTFRVTGFHTRREAEAETGLGLFDDDRETRGGTAAWTWSWGPRTDSTLSTSFVRTDFRSDTQEDRQDDYWNIRASVGRDLTPSARATLAYRHQQRESNERANEYRENAVIATLTKEF</sequence>
<dbReference type="AlphaFoldDB" id="A0A498C5U5"/>
<evidence type="ECO:0000313" key="2">
    <source>
        <dbReference type="Proteomes" id="UP000275461"/>
    </source>
</evidence>
<dbReference type="EMBL" id="RCDA01000001">
    <property type="protein sequence ID" value="RLK51614.1"/>
    <property type="molecule type" value="Genomic_DNA"/>
</dbReference>
<proteinExistence type="predicted"/>
<gene>
    <name evidence="1" type="ORF">DFR31_1558</name>
</gene>
<accession>A0A498C5U5</accession>
<dbReference type="Proteomes" id="UP000275461">
    <property type="component" value="Unassembled WGS sequence"/>
</dbReference>